<evidence type="ECO:0000256" key="6">
    <source>
        <dbReference type="PROSITE-ProRule" id="PRU00284"/>
    </source>
</evidence>
<feature type="domain" description="HAMP" evidence="9">
    <location>
        <begin position="205"/>
        <end position="257"/>
    </location>
</feature>
<dbReference type="PANTHER" id="PTHR32089">
    <property type="entry name" value="METHYL-ACCEPTING CHEMOTAXIS PROTEIN MCPB"/>
    <property type="match status" value="1"/>
</dbReference>
<evidence type="ECO:0000259" key="9">
    <source>
        <dbReference type="PROSITE" id="PS50885"/>
    </source>
</evidence>
<dbReference type="RefSeq" id="WP_091260589.1">
    <property type="nucleotide sequence ID" value="NZ_FNDE01000017.1"/>
</dbReference>
<evidence type="ECO:0000256" key="1">
    <source>
        <dbReference type="ARBA" id="ARBA00004236"/>
    </source>
</evidence>
<dbReference type="InterPro" id="IPR004089">
    <property type="entry name" value="MCPsignal_dom"/>
</dbReference>
<gene>
    <name evidence="10" type="ORF">SAMN04489735_101771</name>
</gene>
<dbReference type="Pfam" id="PF00672">
    <property type="entry name" value="HAMP"/>
    <property type="match status" value="1"/>
</dbReference>
<dbReference type="SUPFAM" id="SSF58104">
    <property type="entry name" value="Methyl-accepting chemotaxis protein (MCP) signaling domain"/>
    <property type="match status" value="1"/>
</dbReference>
<keyword evidence="7" id="KW-1133">Transmembrane helix</keyword>
<dbReference type="InterPro" id="IPR003660">
    <property type="entry name" value="HAMP_dom"/>
</dbReference>
<keyword evidence="7" id="KW-0812">Transmembrane</keyword>
<dbReference type="InterPro" id="IPR004090">
    <property type="entry name" value="Chemotax_Me-accpt_rcpt"/>
</dbReference>
<accession>A0A1G8ATB9</accession>
<dbReference type="PRINTS" id="PR00260">
    <property type="entry name" value="CHEMTRNSDUCR"/>
</dbReference>
<dbReference type="EMBL" id="FNDE01000017">
    <property type="protein sequence ID" value="SDH23560.1"/>
    <property type="molecule type" value="Genomic_DNA"/>
</dbReference>
<dbReference type="GO" id="GO:0007165">
    <property type="term" value="P:signal transduction"/>
    <property type="evidence" value="ECO:0007669"/>
    <property type="project" value="UniProtKB-KW"/>
</dbReference>
<dbReference type="CDD" id="cd06225">
    <property type="entry name" value="HAMP"/>
    <property type="match status" value="1"/>
</dbReference>
<dbReference type="PROSITE" id="PS50111">
    <property type="entry name" value="CHEMOTAXIS_TRANSDUC_2"/>
    <property type="match status" value="1"/>
</dbReference>
<evidence type="ECO:0000313" key="10">
    <source>
        <dbReference type="EMBL" id="SDH23560.1"/>
    </source>
</evidence>
<feature type="domain" description="Methyl-accepting transducer" evidence="8">
    <location>
        <begin position="276"/>
        <end position="547"/>
    </location>
</feature>
<keyword evidence="4 6" id="KW-0807">Transducer</keyword>
<comment type="subcellular location">
    <subcellularLocation>
        <location evidence="1">Cell membrane</location>
    </subcellularLocation>
</comment>
<evidence type="ECO:0000259" key="8">
    <source>
        <dbReference type="PROSITE" id="PS50111"/>
    </source>
</evidence>
<dbReference type="Gene3D" id="1.10.287.950">
    <property type="entry name" value="Methyl-accepting chemotaxis protein"/>
    <property type="match status" value="1"/>
</dbReference>
<dbReference type="GO" id="GO:0005886">
    <property type="term" value="C:plasma membrane"/>
    <property type="evidence" value="ECO:0007669"/>
    <property type="project" value="UniProtKB-SubCell"/>
</dbReference>
<keyword evidence="3 7" id="KW-0472">Membrane</keyword>
<reference evidence="10 11" key="1">
    <citation type="submission" date="2016-10" db="EMBL/GenBank/DDBJ databases">
        <authorList>
            <person name="de Groot N.N."/>
        </authorList>
    </citation>
    <scope>NUCLEOTIDE SEQUENCE [LARGE SCALE GENOMIC DNA]</scope>
    <source>
        <strain evidence="10 11">L 420-91</strain>
    </source>
</reference>
<evidence type="ECO:0000256" key="3">
    <source>
        <dbReference type="ARBA" id="ARBA00023136"/>
    </source>
</evidence>
<dbReference type="OrthoDB" id="2168386at2"/>
<organism evidence="10 11">
    <name type="scientific">Aneurinibacillus thermoaerophilus</name>
    <dbReference type="NCBI Taxonomy" id="143495"/>
    <lineage>
        <taxon>Bacteria</taxon>
        <taxon>Bacillati</taxon>
        <taxon>Bacillota</taxon>
        <taxon>Bacilli</taxon>
        <taxon>Bacillales</taxon>
        <taxon>Paenibacillaceae</taxon>
        <taxon>Aneurinibacillus group</taxon>
        <taxon>Aneurinibacillus</taxon>
    </lineage>
</organism>
<evidence type="ECO:0000256" key="7">
    <source>
        <dbReference type="SAM" id="Phobius"/>
    </source>
</evidence>
<dbReference type="Pfam" id="PF00015">
    <property type="entry name" value="MCPsignal"/>
    <property type="match status" value="1"/>
</dbReference>
<name>A0A1G8ATB9_ANETH</name>
<evidence type="ECO:0000313" key="11">
    <source>
        <dbReference type="Proteomes" id="UP000198956"/>
    </source>
</evidence>
<keyword evidence="2" id="KW-1003">Cell membrane</keyword>
<dbReference type="AlphaFoldDB" id="A0A1G8ATB9"/>
<feature type="transmembrane region" description="Helical" evidence="7">
    <location>
        <begin position="180"/>
        <end position="201"/>
    </location>
</feature>
<dbReference type="GO" id="GO:0004888">
    <property type="term" value="F:transmembrane signaling receptor activity"/>
    <property type="evidence" value="ECO:0007669"/>
    <property type="project" value="InterPro"/>
</dbReference>
<dbReference type="GO" id="GO:0006935">
    <property type="term" value="P:chemotaxis"/>
    <property type="evidence" value="ECO:0007669"/>
    <property type="project" value="InterPro"/>
</dbReference>
<protein>
    <submittedName>
        <fullName evidence="10">Methyl-accepting chemotaxis protein</fullName>
    </submittedName>
</protein>
<dbReference type="SMART" id="SM00283">
    <property type="entry name" value="MA"/>
    <property type="match status" value="1"/>
</dbReference>
<evidence type="ECO:0000256" key="4">
    <source>
        <dbReference type="ARBA" id="ARBA00023224"/>
    </source>
</evidence>
<comment type="similarity">
    <text evidence="5">Belongs to the methyl-accepting chemotaxis (MCP) protein family.</text>
</comment>
<evidence type="ECO:0000256" key="2">
    <source>
        <dbReference type="ARBA" id="ARBA00022475"/>
    </source>
</evidence>
<dbReference type="Proteomes" id="UP000198956">
    <property type="component" value="Unassembled WGS sequence"/>
</dbReference>
<proteinExistence type="inferred from homology"/>
<dbReference type="Gene3D" id="6.10.340.10">
    <property type="match status" value="1"/>
</dbReference>
<dbReference type="SMART" id="SM00304">
    <property type="entry name" value="HAMP"/>
    <property type="match status" value="1"/>
</dbReference>
<dbReference type="PROSITE" id="PS50885">
    <property type="entry name" value="HAMP"/>
    <property type="match status" value="1"/>
</dbReference>
<sequence length="565" mass="62078">MKSIKGKLLLSFTMIFLLFAAVLAFVLLQISQNTKNIQHMETKTLPIALKADDMKLSVVQVQQWLTDISVTKAAKGLDDGFDKAEEYAKQFEKTLGEMRSFYPEQEQRLQEIQMSFNEYYNMGKKMAHDYIQGGTAKGNETMGEFDAYAESINEKVDKFRAEALQNIRAVVKQLDDEISFLKTVLLISSSIVLLLSIVIALKISRAITLPLSQLLTGTQQIAHGNLTDKVIVHTKDEIGQLGAAFEQMRLKLLALVKDMQTLSSDLNASSHELSASANQSGEASQRIATIINEVADGTNRQADAASIILEKMEQAMEETKEGHEQVKKTMEHALEATNAAHEGNRSIHEAIHHLNVVCDTISSATESIQKLERRSEEIGGIITTITDISSQTNLLALNAAVEAARAGEHGKGFAVVADEVHKLAEESNIAAKKITEMIRDIQAETAITIRTMESNFSAIEKQVDIIKYGGKSLDIIVSKVGATENNIKKIEQIFHRLESNTQEILQSLQEIATIAQASAAAAQEVASSAEEQSATVEEVAANSSSLAHMSETLEKEMSKFIITKK</sequence>
<dbReference type="PANTHER" id="PTHR32089:SF112">
    <property type="entry name" value="LYSOZYME-LIKE PROTEIN-RELATED"/>
    <property type="match status" value="1"/>
</dbReference>
<evidence type="ECO:0000256" key="5">
    <source>
        <dbReference type="ARBA" id="ARBA00029447"/>
    </source>
</evidence>